<organism evidence="1 2">
    <name type="scientific">Atopobium deltae</name>
    <dbReference type="NCBI Taxonomy" id="1393034"/>
    <lineage>
        <taxon>Bacteria</taxon>
        <taxon>Bacillati</taxon>
        <taxon>Actinomycetota</taxon>
        <taxon>Coriobacteriia</taxon>
        <taxon>Coriobacteriales</taxon>
        <taxon>Atopobiaceae</taxon>
        <taxon>Atopobium</taxon>
    </lineage>
</organism>
<dbReference type="STRING" id="1393034.HMPREF3192_00298"/>
<keyword evidence="2" id="KW-1185">Reference proteome</keyword>
<dbReference type="AlphaFoldDB" id="A0A133XWP9"/>
<proteinExistence type="predicted"/>
<gene>
    <name evidence="1" type="ORF">HMPREF3192_00298</name>
</gene>
<comment type="caution">
    <text evidence="1">The sequence shown here is derived from an EMBL/GenBank/DDBJ whole genome shotgun (WGS) entry which is preliminary data.</text>
</comment>
<reference evidence="2" key="1">
    <citation type="submission" date="2016-01" db="EMBL/GenBank/DDBJ databases">
        <authorList>
            <person name="Mitreva M."/>
            <person name="Pepin K.H."/>
            <person name="Mihindukulasuriya K.A."/>
            <person name="Fulton R."/>
            <person name="Fronick C."/>
            <person name="O'Laughlin M."/>
            <person name="Miner T."/>
            <person name="Herter B."/>
            <person name="Rosa B.A."/>
            <person name="Cordes M."/>
            <person name="Tomlinson C."/>
            <person name="Wollam A."/>
            <person name="Palsikar V.B."/>
            <person name="Mardis E.R."/>
            <person name="Wilson R.K."/>
        </authorList>
    </citation>
    <scope>NUCLEOTIDE SEQUENCE [LARGE SCALE GENOMIC DNA]</scope>
    <source>
        <strain evidence="2">DNF00019</strain>
    </source>
</reference>
<sequence length="58" mass="6359">MARSIDVGASRAPACWLGLRPPRDLLAPHNRPVPSRTRANRRAYPKTTITALLGSVPR</sequence>
<dbReference type="Proteomes" id="UP000070675">
    <property type="component" value="Unassembled WGS sequence"/>
</dbReference>
<accession>A0A133XWP9</accession>
<evidence type="ECO:0000313" key="2">
    <source>
        <dbReference type="Proteomes" id="UP000070675"/>
    </source>
</evidence>
<evidence type="ECO:0000313" key="1">
    <source>
        <dbReference type="EMBL" id="KXB35354.1"/>
    </source>
</evidence>
<name>A0A133XWP9_9ACTN</name>
<dbReference type="EMBL" id="LSCR01000004">
    <property type="protein sequence ID" value="KXB35354.1"/>
    <property type="molecule type" value="Genomic_DNA"/>
</dbReference>
<protein>
    <submittedName>
        <fullName evidence="1">Uncharacterized protein</fullName>
    </submittedName>
</protein>